<keyword evidence="9 14" id="KW-0472">Membrane</keyword>
<evidence type="ECO:0000313" key="15">
    <source>
        <dbReference type="EMBL" id="AKU19347.1"/>
    </source>
</evidence>
<name>A0A0K1JRK5_9VIRU</name>
<evidence type="ECO:0000256" key="9">
    <source>
        <dbReference type="ARBA" id="ARBA00023136"/>
    </source>
</evidence>
<keyword evidence="10" id="KW-1038">Host endoplasmic reticulum</keyword>
<feature type="transmembrane region" description="Helical" evidence="14">
    <location>
        <begin position="6"/>
        <end position="25"/>
    </location>
</feature>
<accession>A0A0K1JRK5</accession>
<evidence type="ECO:0000256" key="3">
    <source>
        <dbReference type="ARBA" id="ARBA00013812"/>
    </source>
</evidence>
<evidence type="ECO:0000256" key="2">
    <source>
        <dbReference type="ARBA" id="ARBA00010355"/>
    </source>
</evidence>
<protein>
    <recommendedName>
        <fullName evidence="3">Movement protein TGBp3</fullName>
    </recommendedName>
    <alternativeName>
        <fullName evidence="12">7 kDa protein</fullName>
    </alternativeName>
    <alternativeName>
        <fullName evidence="13">Triple gene block 3 protein</fullName>
    </alternativeName>
</protein>
<keyword evidence="5 14" id="KW-0812">Transmembrane</keyword>
<dbReference type="PROSITE" id="PS51257">
    <property type="entry name" value="PROKAR_LIPOPROTEIN"/>
    <property type="match status" value="1"/>
</dbReference>
<comment type="similarity">
    <text evidence="2">Belongs to the Tymovirales TGBp3 protein family.</text>
</comment>
<evidence type="ECO:0000256" key="7">
    <source>
        <dbReference type="ARBA" id="ARBA00022989"/>
    </source>
</evidence>
<dbReference type="Pfam" id="PF02495">
    <property type="entry name" value="TGBp3"/>
    <property type="match status" value="1"/>
</dbReference>
<reference evidence="15" key="2">
    <citation type="journal article" date="2016" name="Plant Dis.">
        <title>Red clover vein mosaic virus - a novel virus to New Zealand that is already wide-spread in legumes.</title>
        <authorList>
            <person name="Fletcher J.D."/>
            <person name="Tang J."/>
            <person name="Blouin A.G."/>
            <person name="Ward L."/>
            <person name="MacDiarmid R."/>
            <person name="Ziebell H."/>
        </authorList>
    </citation>
    <scope>NUCLEOTIDE SEQUENCE</scope>
    <source>
        <strain evidence="15">NZ</strain>
    </source>
</reference>
<evidence type="ECO:0000256" key="1">
    <source>
        <dbReference type="ARBA" id="ARBA00004625"/>
    </source>
</evidence>
<keyword evidence="8" id="KW-0916">Viral movement protein</keyword>
<dbReference type="EMBL" id="KR108251">
    <property type="protein sequence ID" value="AKU19347.1"/>
    <property type="molecule type" value="Genomic_RNA"/>
</dbReference>
<evidence type="ECO:0000256" key="6">
    <source>
        <dbReference type="ARBA" id="ARBA00022870"/>
    </source>
</evidence>
<organism evidence="15">
    <name type="scientific">Red clover vein mosaic virus</name>
    <dbReference type="NCBI Taxonomy" id="590403"/>
    <lineage>
        <taxon>Viruses</taxon>
        <taxon>Riboviria</taxon>
        <taxon>Orthornavirae</taxon>
        <taxon>Kitrinoviricota</taxon>
        <taxon>Alsuviricetes</taxon>
        <taxon>Tymovirales</taxon>
        <taxon>Betaflexiviridae</taxon>
        <taxon>Quinvirinae</taxon>
        <taxon>Carlavirus</taxon>
        <taxon>Carlavirus trifolii</taxon>
    </lineage>
</organism>
<comment type="function">
    <text evidence="11">Plays a role in viral cell-to-cell propagation, by facilitating genome transport to neighboring plant cells through plasmosdesmata. May induce the formation of granular vesicles derived from the Endoplasmic reticulum, which align on actin filaments.</text>
</comment>
<dbReference type="InterPro" id="IPR003411">
    <property type="entry name" value="TGBp3"/>
</dbReference>
<evidence type="ECO:0000256" key="8">
    <source>
        <dbReference type="ARBA" id="ARBA00023031"/>
    </source>
</evidence>
<evidence type="ECO:0000256" key="14">
    <source>
        <dbReference type="SAM" id="Phobius"/>
    </source>
</evidence>
<comment type="subcellular location">
    <subcellularLocation>
        <location evidence="1">Host endoplasmic reticulum membrane</location>
    </subcellularLocation>
</comment>
<evidence type="ECO:0000256" key="12">
    <source>
        <dbReference type="ARBA" id="ARBA00030266"/>
    </source>
</evidence>
<dbReference type="GO" id="GO:0046740">
    <property type="term" value="P:transport of virus in host, cell to cell"/>
    <property type="evidence" value="ECO:0007669"/>
    <property type="project" value="UniProtKB-KW"/>
</dbReference>
<evidence type="ECO:0000256" key="13">
    <source>
        <dbReference type="ARBA" id="ARBA00033148"/>
    </source>
</evidence>
<keyword evidence="6" id="KW-1043">Host membrane</keyword>
<evidence type="ECO:0000256" key="4">
    <source>
        <dbReference type="ARBA" id="ARBA00022448"/>
    </source>
</evidence>
<evidence type="ECO:0000256" key="10">
    <source>
        <dbReference type="ARBA" id="ARBA00023184"/>
    </source>
</evidence>
<dbReference type="GO" id="GO:0044167">
    <property type="term" value="C:host cell endoplasmic reticulum membrane"/>
    <property type="evidence" value="ECO:0007669"/>
    <property type="project" value="UniProtKB-SubCell"/>
</dbReference>
<evidence type="ECO:0000256" key="11">
    <source>
        <dbReference type="ARBA" id="ARBA00025270"/>
    </source>
</evidence>
<keyword evidence="7 14" id="KW-1133">Transmembrane helix</keyword>
<evidence type="ECO:0000256" key="5">
    <source>
        <dbReference type="ARBA" id="ARBA00022692"/>
    </source>
</evidence>
<keyword evidence="4" id="KW-0813">Transport</keyword>
<reference evidence="15" key="1">
    <citation type="submission" date="2015-04" db="EMBL/GenBank/DDBJ databases">
        <authorList>
            <person name="Syromyatnikov M.Y."/>
            <person name="Popov V.N."/>
        </authorList>
    </citation>
    <scope>NUCLEOTIDE SEQUENCE</scope>
    <source>
        <strain evidence="15">NZ</strain>
    </source>
</reference>
<sequence length="65" mass="7338">MTLNRFSYLALGVLSCVITFTILSFSNNRDSQCVVYLTGHSVTISGCEFTQDFIEYAKHLDVLRV</sequence>
<proteinExistence type="inferred from homology"/>